<evidence type="ECO:0000313" key="2">
    <source>
        <dbReference type="EMBL" id="TKR96118.1"/>
    </source>
</evidence>
<organism evidence="2 3">
    <name type="scientific">Steinernema carpocapsae</name>
    <name type="common">Entomopathogenic nematode</name>
    <dbReference type="NCBI Taxonomy" id="34508"/>
    <lineage>
        <taxon>Eukaryota</taxon>
        <taxon>Metazoa</taxon>
        <taxon>Ecdysozoa</taxon>
        <taxon>Nematoda</taxon>
        <taxon>Chromadorea</taxon>
        <taxon>Rhabditida</taxon>
        <taxon>Tylenchina</taxon>
        <taxon>Panagrolaimomorpha</taxon>
        <taxon>Strongyloidoidea</taxon>
        <taxon>Steinernematidae</taxon>
        <taxon>Steinernema</taxon>
    </lineage>
</organism>
<feature type="signal peptide" evidence="1">
    <location>
        <begin position="1"/>
        <end position="19"/>
    </location>
</feature>
<feature type="chain" id="PRO_5020213007" evidence="1">
    <location>
        <begin position="20"/>
        <end position="85"/>
    </location>
</feature>
<name>A0A4U5PHT0_STECR</name>
<dbReference type="EMBL" id="AZBU02000002">
    <property type="protein sequence ID" value="TKR96118.1"/>
    <property type="molecule type" value="Genomic_DNA"/>
</dbReference>
<comment type="caution">
    <text evidence="2">The sequence shown here is derived from an EMBL/GenBank/DDBJ whole genome shotgun (WGS) entry which is preliminary data.</text>
</comment>
<gene>
    <name evidence="2" type="ORF">L596_010181</name>
</gene>
<protein>
    <submittedName>
        <fullName evidence="2">Uncharacterized protein</fullName>
    </submittedName>
</protein>
<proteinExistence type="predicted"/>
<evidence type="ECO:0000313" key="3">
    <source>
        <dbReference type="Proteomes" id="UP000298663"/>
    </source>
</evidence>
<sequence>MGLRTSFSLTNILAGLCKAAWNGLEEVSLAVYLDPMKTFSERATFPPSSITPDIIISSTAFFSSLGLSKVLGPTTSTSHPLFSRK</sequence>
<keyword evidence="3" id="KW-1185">Reference proteome</keyword>
<dbReference type="Proteomes" id="UP000298663">
    <property type="component" value="Unassembled WGS sequence"/>
</dbReference>
<reference evidence="2 3" key="2">
    <citation type="journal article" date="2019" name="G3 (Bethesda)">
        <title>Hybrid Assembly of the Genome of the Entomopathogenic Nematode Steinernema carpocapsae Identifies the X-Chromosome.</title>
        <authorList>
            <person name="Serra L."/>
            <person name="Macchietto M."/>
            <person name="Macias-Munoz A."/>
            <person name="McGill C.J."/>
            <person name="Rodriguez I.M."/>
            <person name="Rodriguez B."/>
            <person name="Murad R."/>
            <person name="Mortazavi A."/>
        </authorList>
    </citation>
    <scope>NUCLEOTIDE SEQUENCE [LARGE SCALE GENOMIC DNA]</scope>
    <source>
        <strain evidence="2 3">ALL</strain>
    </source>
</reference>
<keyword evidence="1" id="KW-0732">Signal</keyword>
<evidence type="ECO:0000256" key="1">
    <source>
        <dbReference type="SAM" id="SignalP"/>
    </source>
</evidence>
<accession>A0A4U5PHT0</accession>
<dbReference type="AlphaFoldDB" id="A0A4U5PHT0"/>
<reference evidence="2 3" key="1">
    <citation type="journal article" date="2015" name="Genome Biol.">
        <title>Comparative genomics of Steinernema reveals deeply conserved gene regulatory networks.</title>
        <authorList>
            <person name="Dillman A.R."/>
            <person name="Macchietto M."/>
            <person name="Porter C.F."/>
            <person name="Rogers A."/>
            <person name="Williams B."/>
            <person name="Antoshechkin I."/>
            <person name="Lee M.M."/>
            <person name="Goodwin Z."/>
            <person name="Lu X."/>
            <person name="Lewis E.E."/>
            <person name="Goodrich-Blair H."/>
            <person name="Stock S.P."/>
            <person name="Adams B.J."/>
            <person name="Sternberg P.W."/>
            <person name="Mortazavi A."/>
        </authorList>
    </citation>
    <scope>NUCLEOTIDE SEQUENCE [LARGE SCALE GENOMIC DNA]</scope>
    <source>
        <strain evidence="2 3">ALL</strain>
    </source>
</reference>